<dbReference type="PANTHER" id="PTHR10491">
    <property type="entry name" value="DTDP-4-DEHYDRORHAMNOSE REDUCTASE"/>
    <property type="match status" value="1"/>
</dbReference>
<dbReference type="GO" id="GO:0005829">
    <property type="term" value="C:cytosol"/>
    <property type="evidence" value="ECO:0007669"/>
    <property type="project" value="TreeGrafter"/>
</dbReference>
<sequence>MRTLVIGKNGMLGSVFRDKEVILPGNCTFLDIDEVDITRHEQVALVMQDIKPAFLVNCSAYTNVDGAEDQQKLSHAINADGVRNLAVECKKYGSKLIHYSTDFIFDGKSLIPYKENDVPHPLNVYGQTKLDGELAIQSVLPEAQYIILRTSWLFGPRGKNFVATMISLAKNKTPLKVVTDQTGSPTFTRDLAKATCALIEKNAAGVFHYCNSGSCSWYEFARYAIDCAGMTDYPVAQTISADFKRPAKRPEYSLLSTERFISVCGYTPRHWHEAVREYVTEYISQQPPV</sequence>
<evidence type="ECO:0000256" key="4">
    <source>
        <dbReference type="ARBA" id="ARBA00017099"/>
    </source>
</evidence>
<dbReference type="Proteomes" id="UP000266426">
    <property type="component" value="Unassembled WGS sequence"/>
</dbReference>
<dbReference type="InterPro" id="IPR036291">
    <property type="entry name" value="NAD(P)-bd_dom_sf"/>
</dbReference>
<dbReference type="AlphaFoldDB" id="A0A3A4R2E1"/>
<keyword evidence="6" id="KW-0521">NADP</keyword>
<dbReference type="NCBIfam" id="TIGR01214">
    <property type="entry name" value="rmlD"/>
    <property type="match status" value="1"/>
</dbReference>
<dbReference type="EMBL" id="QZJZ01000031">
    <property type="protein sequence ID" value="RJP60264.1"/>
    <property type="molecule type" value="Genomic_DNA"/>
</dbReference>
<comment type="function">
    <text evidence="6">Catalyzes the reduction of dTDP-6-deoxy-L-lyxo-4-hexulose to yield dTDP-L-rhamnose.</text>
</comment>
<reference evidence="8 9" key="1">
    <citation type="journal article" date="2017" name="ISME J.">
        <title>Energy and carbon metabolisms in a deep terrestrial subsurface fluid microbial community.</title>
        <authorList>
            <person name="Momper L."/>
            <person name="Jungbluth S.P."/>
            <person name="Lee M.D."/>
            <person name="Amend J.P."/>
        </authorList>
    </citation>
    <scope>NUCLEOTIDE SEQUENCE [LARGE SCALE GENOMIC DNA]</scope>
    <source>
        <strain evidence="8">SURF_26</strain>
    </source>
</reference>
<evidence type="ECO:0000256" key="5">
    <source>
        <dbReference type="ARBA" id="ARBA00048200"/>
    </source>
</evidence>
<dbReference type="Gene3D" id="3.90.25.10">
    <property type="entry name" value="UDP-galactose 4-epimerase, domain 1"/>
    <property type="match status" value="1"/>
</dbReference>
<proteinExistence type="inferred from homology"/>
<evidence type="ECO:0000256" key="2">
    <source>
        <dbReference type="ARBA" id="ARBA00010944"/>
    </source>
</evidence>
<dbReference type="InterPro" id="IPR029903">
    <property type="entry name" value="RmlD-like-bd"/>
</dbReference>
<comment type="pathway">
    <text evidence="1 6">Carbohydrate biosynthesis; dTDP-L-rhamnose biosynthesis.</text>
</comment>
<name>A0A3A4R2E1_9BACT</name>
<dbReference type="EC" id="1.1.1.133" evidence="3 6"/>
<evidence type="ECO:0000259" key="7">
    <source>
        <dbReference type="Pfam" id="PF04321"/>
    </source>
</evidence>
<gene>
    <name evidence="8" type="primary">rfbD</name>
    <name evidence="8" type="ORF">C4541_04250</name>
</gene>
<dbReference type="InterPro" id="IPR005913">
    <property type="entry name" value="dTDP_dehydrorham_reduct"/>
</dbReference>
<dbReference type="Gene3D" id="3.40.50.720">
    <property type="entry name" value="NAD(P)-binding Rossmann-like Domain"/>
    <property type="match status" value="1"/>
</dbReference>
<dbReference type="CDD" id="cd05254">
    <property type="entry name" value="dTDP_HR_like_SDR_e"/>
    <property type="match status" value="1"/>
</dbReference>
<evidence type="ECO:0000313" key="9">
    <source>
        <dbReference type="Proteomes" id="UP000266426"/>
    </source>
</evidence>
<evidence type="ECO:0000313" key="8">
    <source>
        <dbReference type="EMBL" id="RJP60264.1"/>
    </source>
</evidence>
<evidence type="ECO:0000256" key="1">
    <source>
        <dbReference type="ARBA" id="ARBA00004781"/>
    </source>
</evidence>
<comment type="catalytic activity">
    <reaction evidence="5">
        <text>dTDP-beta-L-rhamnose + NADP(+) = dTDP-4-dehydro-beta-L-rhamnose + NADPH + H(+)</text>
        <dbReference type="Rhea" id="RHEA:21796"/>
        <dbReference type="ChEBI" id="CHEBI:15378"/>
        <dbReference type="ChEBI" id="CHEBI:57510"/>
        <dbReference type="ChEBI" id="CHEBI:57783"/>
        <dbReference type="ChEBI" id="CHEBI:58349"/>
        <dbReference type="ChEBI" id="CHEBI:62830"/>
        <dbReference type="EC" id="1.1.1.133"/>
    </reaction>
</comment>
<keyword evidence="6 8" id="KW-0560">Oxidoreductase</keyword>
<accession>A0A3A4R2E1</accession>
<evidence type="ECO:0000256" key="6">
    <source>
        <dbReference type="RuleBase" id="RU364082"/>
    </source>
</evidence>
<comment type="similarity">
    <text evidence="2 6">Belongs to the dTDP-4-dehydrorhamnose reductase family.</text>
</comment>
<dbReference type="Pfam" id="PF04321">
    <property type="entry name" value="RmlD_sub_bind"/>
    <property type="match status" value="1"/>
</dbReference>
<evidence type="ECO:0000256" key="3">
    <source>
        <dbReference type="ARBA" id="ARBA00012929"/>
    </source>
</evidence>
<dbReference type="GO" id="GO:0008831">
    <property type="term" value="F:dTDP-4-dehydrorhamnose reductase activity"/>
    <property type="evidence" value="ECO:0007669"/>
    <property type="project" value="UniProtKB-EC"/>
</dbReference>
<dbReference type="GO" id="GO:0019305">
    <property type="term" value="P:dTDP-rhamnose biosynthetic process"/>
    <property type="evidence" value="ECO:0007669"/>
    <property type="project" value="UniProtKB-UniPathway"/>
</dbReference>
<comment type="caution">
    <text evidence="8">The sequence shown here is derived from an EMBL/GenBank/DDBJ whole genome shotgun (WGS) entry which is preliminary data.</text>
</comment>
<dbReference type="SUPFAM" id="SSF51735">
    <property type="entry name" value="NAD(P)-binding Rossmann-fold domains"/>
    <property type="match status" value="1"/>
</dbReference>
<feature type="domain" description="RmlD-like substrate binding" evidence="7">
    <location>
        <begin position="1"/>
        <end position="282"/>
    </location>
</feature>
<dbReference type="PANTHER" id="PTHR10491:SF4">
    <property type="entry name" value="METHIONINE ADENOSYLTRANSFERASE 2 SUBUNIT BETA"/>
    <property type="match status" value="1"/>
</dbReference>
<dbReference type="UniPathway" id="UPA00124"/>
<protein>
    <recommendedName>
        <fullName evidence="4 6">dTDP-4-dehydrorhamnose reductase</fullName>
        <ecNumber evidence="3 6">1.1.1.133</ecNumber>
    </recommendedName>
</protein>
<organism evidence="8 9">
    <name type="scientific">Candidatus Auribacter fodinae</name>
    <dbReference type="NCBI Taxonomy" id="2093366"/>
    <lineage>
        <taxon>Bacteria</taxon>
        <taxon>Pseudomonadati</taxon>
        <taxon>Candidatus Auribacterota</taxon>
        <taxon>Candidatus Auribacteria</taxon>
        <taxon>Candidatus Auribacterales</taxon>
        <taxon>Candidatus Auribacteraceae</taxon>
        <taxon>Candidatus Auribacter</taxon>
    </lineage>
</organism>